<dbReference type="AlphaFoldDB" id="A0A953T1N8"/>
<proteinExistence type="predicted"/>
<reference evidence="1" key="1">
    <citation type="submission" date="2021-07" db="EMBL/GenBank/DDBJ databases">
        <title>New genus and species of the family Alcaligenaceae.</title>
        <authorList>
            <person name="Hahn M.W."/>
        </authorList>
    </citation>
    <scope>NUCLEOTIDE SEQUENCE</scope>
    <source>
        <strain evidence="1">LF4-65</strain>
    </source>
</reference>
<protein>
    <submittedName>
        <fullName evidence="1">Type 4b pilus protein PilO2</fullName>
    </submittedName>
</protein>
<evidence type="ECO:0000313" key="1">
    <source>
        <dbReference type="EMBL" id="MBZ1349505.1"/>
    </source>
</evidence>
<dbReference type="Proteomes" id="UP000739565">
    <property type="component" value="Unassembled WGS sequence"/>
</dbReference>
<dbReference type="RefSeq" id="WP_259659926.1">
    <property type="nucleotide sequence ID" value="NZ_JAHXRI010000004.1"/>
</dbReference>
<sequence length="435" mass="48547">MRDLQHPRTAVAQAQSQLIMTSEGSRFLFGLQWTPLVGGRPSQIGRERARVLNASHYLIRGEPGAVLGYASMAAAKKQIIYPLYSAAMHYVCTQPTGTVACVLPHREYGFWVVAAHEGTVLVQSDKWFQSLEQAQELINVLTARFPQLTVCWLPTFEPTTPPDWLCVRPDSQSRLSALERPAPFKLSFALGLLTLLIGSIYYSTKDSVNDAFESGPNASALWSEAMQRVASTYPLHSSTHLGRVVEYWRQAPLRVAGWKLKRIQCEPKALEWRCMARYQREHRLALNKGLEANTPIGWSFLPFDLDHALLTWTVQDAASHFDLTLVHEREDWMSYLQQITPIFETVQVGVAARLAVAAPLSGQGAPLDRPSTIPIWQKRSFSLKGPLRSVAALSGLRVPLHWKNLSLSVDAASGHGIARSQLVVQFEGDLFETSH</sequence>
<accession>A0A953T1N8</accession>
<evidence type="ECO:0000313" key="2">
    <source>
        <dbReference type="Proteomes" id="UP000739565"/>
    </source>
</evidence>
<dbReference type="EMBL" id="JAHXRI010000004">
    <property type="protein sequence ID" value="MBZ1349505.1"/>
    <property type="molecule type" value="Genomic_DNA"/>
</dbReference>
<gene>
    <name evidence="1" type="primary">pilO2</name>
    <name evidence="1" type="ORF">KZZ10_02500</name>
</gene>
<name>A0A953T1N8_9BURK</name>
<keyword evidence="2" id="KW-1185">Reference proteome</keyword>
<comment type="caution">
    <text evidence="1">The sequence shown here is derived from an EMBL/GenBank/DDBJ whole genome shotgun (WGS) entry which is preliminary data.</text>
</comment>
<organism evidence="1 2">
    <name type="scientific">Zwartia hollandica</name>
    <dbReference type="NCBI Taxonomy" id="324606"/>
    <lineage>
        <taxon>Bacteria</taxon>
        <taxon>Pseudomonadati</taxon>
        <taxon>Pseudomonadota</taxon>
        <taxon>Betaproteobacteria</taxon>
        <taxon>Burkholderiales</taxon>
        <taxon>Alcaligenaceae</taxon>
        <taxon>Zwartia</taxon>
    </lineage>
</organism>